<dbReference type="OrthoDB" id="512920at2759"/>
<name>A0A9D4TWM7_CHLVU</name>
<evidence type="ECO:0000256" key="3">
    <source>
        <dbReference type="ARBA" id="ARBA00022528"/>
    </source>
</evidence>
<dbReference type="SUPFAM" id="SSF53756">
    <property type="entry name" value="UDP-Glycosyltransferase/glycogen phosphorylase"/>
    <property type="match status" value="1"/>
</dbReference>
<dbReference type="NCBIfam" id="TIGR02095">
    <property type="entry name" value="glgA"/>
    <property type="match status" value="1"/>
</dbReference>
<dbReference type="CDD" id="cd03791">
    <property type="entry name" value="GT5_Glycogen_synthase_DULL1-like"/>
    <property type="match status" value="1"/>
</dbReference>
<evidence type="ECO:0000256" key="6">
    <source>
        <dbReference type="ARBA" id="ARBA00022679"/>
    </source>
</evidence>
<dbReference type="HAMAP" id="MF_00484">
    <property type="entry name" value="Glycogen_synth"/>
    <property type="match status" value="1"/>
</dbReference>
<evidence type="ECO:0000256" key="5">
    <source>
        <dbReference type="ARBA" id="ARBA00022676"/>
    </source>
</evidence>
<dbReference type="AlphaFoldDB" id="A0A9D4TWM7"/>
<evidence type="ECO:0000256" key="2">
    <source>
        <dbReference type="ARBA" id="ARBA00010281"/>
    </source>
</evidence>
<dbReference type="PANTHER" id="PTHR45825">
    <property type="entry name" value="GRANULE-BOUND STARCH SYNTHASE 1, CHLOROPLASTIC/AMYLOPLASTIC"/>
    <property type="match status" value="1"/>
</dbReference>
<dbReference type="GO" id="GO:0004373">
    <property type="term" value="F:alpha-1,4-glucan glucosyltransferase (UDP-glucose donor) activity"/>
    <property type="evidence" value="ECO:0007669"/>
    <property type="project" value="InterPro"/>
</dbReference>
<dbReference type="GO" id="GO:0019252">
    <property type="term" value="P:starch biosynthetic process"/>
    <property type="evidence" value="ECO:0007669"/>
    <property type="project" value="UniProtKB-UniRule"/>
</dbReference>
<dbReference type="PANTHER" id="PTHR45825:SF3">
    <property type="entry name" value="GRANULE-BOUND STARCH SYNTHASE 1, CHLOROPLASTIC_AMYLOPLASTIC"/>
    <property type="match status" value="1"/>
</dbReference>
<keyword evidence="13" id="KW-1185">Reference proteome</keyword>
<dbReference type="EC" id="2.4.1.-" evidence="8"/>
<dbReference type="EMBL" id="SIDB01000002">
    <property type="protein sequence ID" value="KAI3435862.1"/>
    <property type="molecule type" value="Genomic_DNA"/>
</dbReference>
<dbReference type="GO" id="GO:0009501">
    <property type="term" value="C:amyloplast"/>
    <property type="evidence" value="ECO:0007669"/>
    <property type="project" value="UniProtKB-SubCell"/>
</dbReference>
<evidence type="ECO:0000256" key="1">
    <source>
        <dbReference type="ARBA" id="ARBA00004727"/>
    </source>
</evidence>
<dbReference type="Pfam" id="PF08323">
    <property type="entry name" value="Glyco_transf_5"/>
    <property type="match status" value="1"/>
</dbReference>
<feature type="domain" description="Glycosyl transferase family 1" evidence="10">
    <location>
        <begin position="395"/>
        <end position="528"/>
    </location>
</feature>
<keyword evidence="6" id="KW-0808">Transferase</keyword>
<keyword evidence="7 8" id="KW-0750">Starch biosynthesis</keyword>
<dbReference type="InterPro" id="IPR001296">
    <property type="entry name" value="Glyco_trans_1"/>
</dbReference>
<reference evidence="12" key="2">
    <citation type="submission" date="2020-11" db="EMBL/GenBank/DDBJ databases">
        <authorList>
            <person name="Cecchin M."/>
            <person name="Marcolungo L."/>
            <person name="Rossato M."/>
            <person name="Girolomoni L."/>
            <person name="Cosentino E."/>
            <person name="Cuine S."/>
            <person name="Li-Beisson Y."/>
            <person name="Delledonne M."/>
            <person name="Ballottari M."/>
        </authorList>
    </citation>
    <scope>NUCLEOTIDE SEQUENCE</scope>
    <source>
        <strain evidence="12">211/11P</strain>
        <tissue evidence="12">Whole cell</tissue>
    </source>
</reference>
<evidence type="ECO:0000259" key="10">
    <source>
        <dbReference type="Pfam" id="PF00534"/>
    </source>
</evidence>
<evidence type="ECO:0000256" key="8">
    <source>
        <dbReference type="RuleBase" id="RU361232"/>
    </source>
</evidence>
<keyword evidence="5 8" id="KW-0328">Glycosyltransferase</keyword>
<comment type="pathway">
    <text evidence="1 8">Glycan biosynthesis; starch biosynthesis.</text>
</comment>
<dbReference type="InterPro" id="IPR013534">
    <property type="entry name" value="Starch_synth_cat_dom"/>
</dbReference>
<sequence>MQFAQLKASQAAPAAHLGMQRSLVPRPVQNKALRAAGQPIRHAVRSQAAAVAAAPSYSNGNGTSTPSASKPMDLVFISAEVAPWSKTGGLGDVVGSLPIAMAQRGHRVFSIAPRYDQYSDAWDTSLSVNVDGEEVRFFHTVKKGVHRVWVDHPAFLSKVWGLTGSKLYGQKSGADYMDNQRRFAMFCKAAIESLRALPFMPGEDCLIVANDWHTAMVPVLLKQEYQKRGEFRDVKTALCIHNIAFQGRFWGDDYNQLGLPQEAQTLFEFTDGYPKVFDESTPADESAAATATGVQYKKLNWLKAGILACDKLLTVSPNYATEIASGPQLGVELDKWVRAKGVEGIVNGMDVTEWSPALDKFLKFKYDASTVEAGKAFAKSQLQREAGLPVDPSIPVFGFIGRLEEQKGVDIMLAALKKLPKSKRVQIVVLGTGKKVLEAQVKALSSQLPGMAAGVVEFSNPMAHMITAGADFMLVPSRFEPCGLIQLHAMQYGTVPLVASTGGLVDTVKEGVTGFQMGAMDPDNLEEADADAICQTILRAADAYGTPSYTAMRDRCISQDLSWAQPAKKWEAVLTELKYGPGPTPEATADKNSVTTPTQKV</sequence>
<evidence type="ECO:0000259" key="11">
    <source>
        <dbReference type="Pfam" id="PF08323"/>
    </source>
</evidence>
<dbReference type="GO" id="GO:0009507">
    <property type="term" value="C:chloroplast"/>
    <property type="evidence" value="ECO:0007669"/>
    <property type="project" value="UniProtKB-SubCell"/>
</dbReference>
<dbReference type="Gene3D" id="3.40.50.2000">
    <property type="entry name" value="Glycogen Phosphorylase B"/>
    <property type="match status" value="2"/>
</dbReference>
<protein>
    <recommendedName>
        <fullName evidence="8">Starch synthase, chloroplastic/amyloplastic</fullName>
        <ecNumber evidence="8">2.4.1.-</ecNumber>
    </recommendedName>
</protein>
<evidence type="ECO:0000256" key="7">
    <source>
        <dbReference type="ARBA" id="ARBA00022922"/>
    </source>
</evidence>
<keyword evidence="4" id="KW-0934">Plastid</keyword>
<feature type="region of interest" description="Disordered" evidence="9">
    <location>
        <begin position="580"/>
        <end position="601"/>
    </location>
</feature>
<keyword evidence="8" id="KW-0035">Amyloplast</keyword>
<dbReference type="Proteomes" id="UP001055712">
    <property type="component" value="Unassembled WGS sequence"/>
</dbReference>
<dbReference type="Pfam" id="PF00534">
    <property type="entry name" value="Glycos_transf_1"/>
    <property type="match status" value="1"/>
</dbReference>
<dbReference type="SMR" id="A0A9D4TWM7"/>
<dbReference type="FunFam" id="3.40.50.2000:FF:000090">
    <property type="entry name" value="Starch synthase, chloroplastic/amyloplastic"/>
    <property type="match status" value="1"/>
</dbReference>
<feature type="compositionally biased region" description="Polar residues" evidence="9">
    <location>
        <begin position="590"/>
        <end position="601"/>
    </location>
</feature>
<comment type="similarity">
    <text evidence="2 8">Belongs to the glycosyltransferase 1 family. Bacterial/plant glycogen synthase subfamily.</text>
</comment>
<comment type="caution">
    <text evidence="12">The sequence shown here is derived from an EMBL/GenBank/DDBJ whole genome shotgun (WGS) entry which is preliminary data.</text>
</comment>
<evidence type="ECO:0000256" key="4">
    <source>
        <dbReference type="ARBA" id="ARBA00022640"/>
    </source>
</evidence>
<feature type="domain" description="Starch synthase catalytic" evidence="11">
    <location>
        <begin position="75"/>
        <end position="338"/>
    </location>
</feature>
<accession>A0A9D4TWM7</accession>
<evidence type="ECO:0000256" key="9">
    <source>
        <dbReference type="SAM" id="MobiDB-lite"/>
    </source>
</evidence>
<keyword evidence="3 8" id="KW-0150">Chloroplast</keyword>
<evidence type="ECO:0000313" key="12">
    <source>
        <dbReference type="EMBL" id="KAI3435862.1"/>
    </source>
</evidence>
<gene>
    <name evidence="12" type="ORF">D9Q98_001920</name>
</gene>
<proteinExistence type="inferred from homology"/>
<dbReference type="InterPro" id="IPR011835">
    <property type="entry name" value="GS/SS"/>
</dbReference>
<reference evidence="12" key="1">
    <citation type="journal article" date="2019" name="Plant J.">
        <title>Chlorella vulgaris genome assembly and annotation reveals the molecular basis for metabolic acclimation to high light conditions.</title>
        <authorList>
            <person name="Cecchin M."/>
            <person name="Marcolungo L."/>
            <person name="Rossato M."/>
            <person name="Girolomoni L."/>
            <person name="Cosentino E."/>
            <person name="Cuine S."/>
            <person name="Li-Beisson Y."/>
            <person name="Delledonne M."/>
            <person name="Ballottari M."/>
        </authorList>
    </citation>
    <scope>NUCLEOTIDE SEQUENCE</scope>
    <source>
        <strain evidence="12">211/11P</strain>
    </source>
</reference>
<comment type="subcellular location">
    <subcellularLocation>
        <location evidence="8">Plastid</location>
        <location evidence="8">Chloroplast</location>
    </subcellularLocation>
    <subcellularLocation>
        <location evidence="8">Plastid</location>
        <location evidence="8">Amyloplast</location>
    </subcellularLocation>
</comment>
<evidence type="ECO:0000313" key="13">
    <source>
        <dbReference type="Proteomes" id="UP001055712"/>
    </source>
</evidence>
<organism evidence="12 13">
    <name type="scientific">Chlorella vulgaris</name>
    <name type="common">Green alga</name>
    <dbReference type="NCBI Taxonomy" id="3077"/>
    <lineage>
        <taxon>Eukaryota</taxon>
        <taxon>Viridiplantae</taxon>
        <taxon>Chlorophyta</taxon>
        <taxon>core chlorophytes</taxon>
        <taxon>Trebouxiophyceae</taxon>
        <taxon>Chlorellales</taxon>
        <taxon>Chlorellaceae</taxon>
        <taxon>Chlorella clade</taxon>
        <taxon>Chlorella</taxon>
    </lineage>
</organism>